<evidence type="ECO:0000259" key="5">
    <source>
        <dbReference type="Pfam" id="PF01420"/>
    </source>
</evidence>
<keyword evidence="4" id="KW-0175">Coiled coil</keyword>
<dbReference type="AlphaFoldDB" id="A0A011QHF9"/>
<organism evidence="6 7">
    <name type="scientific">Accumulibacter regalis</name>
    <dbReference type="NCBI Taxonomy" id="522306"/>
    <lineage>
        <taxon>Bacteria</taxon>
        <taxon>Pseudomonadati</taxon>
        <taxon>Pseudomonadota</taxon>
        <taxon>Betaproteobacteria</taxon>
        <taxon>Candidatus Accumulibacter</taxon>
    </lineage>
</organism>
<dbReference type="InterPro" id="IPR044946">
    <property type="entry name" value="Restrct_endonuc_typeI_TRD_sf"/>
</dbReference>
<dbReference type="PANTHER" id="PTHR43140">
    <property type="entry name" value="TYPE-1 RESTRICTION ENZYME ECOKI SPECIFICITY PROTEIN"/>
    <property type="match status" value="1"/>
</dbReference>
<evidence type="ECO:0000256" key="3">
    <source>
        <dbReference type="ARBA" id="ARBA00023125"/>
    </source>
</evidence>
<dbReference type="Pfam" id="PF01420">
    <property type="entry name" value="Methylase_S"/>
    <property type="match status" value="2"/>
</dbReference>
<gene>
    <name evidence="6" type="ORF">AW11_02026</name>
</gene>
<comment type="similarity">
    <text evidence="1">Belongs to the type-I restriction system S methylase family.</text>
</comment>
<dbReference type="GO" id="GO:0003677">
    <property type="term" value="F:DNA binding"/>
    <property type="evidence" value="ECO:0007669"/>
    <property type="project" value="UniProtKB-KW"/>
</dbReference>
<dbReference type="CDD" id="cd17267">
    <property type="entry name" value="RMtype1_S_EcoAO83I-TRD1-CR1_like"/>
    <property type="match status" value="1"/>
</dbReference>
<reference evidence="6" key="1">
    <citation type="submission" date="2014-02" db="EMBL/GenBank/DDBJ databases">
        <title>Expanding our view of genomic diversity in Candidatus Accumulibacter clades.</title>
        <authorList>
            <person name="Skennerton C.T."/>
            <person name="Barr J.J."/>
            <person name="Slater F.R."/>
            <person name="Bond P.L."/>
            <person name="Tyson G.W."/>
        </authorList>
    </citation>
    <scope>NUCLEOTIDE SEQUENCE [LARGE SCALE GENOMIC DNA]</scope>
</reference>
<dbReference type="Gene3D" id="3.90.220.20">
    <property type="entry name" value="DNA methylase specificity domains"/>
    <property type="match status" value="2"/>
</dbReference>
<feature type="domain" description="Type I restriction modification DNA specificity" evidence="5">
    <location>
        <begin position="8"/>
        <end position="143"/>
    </location>
</feature>
<dbReference type="SUPFAM" id="SSF116734">
    <property type="entry name" value="DNA methylase specificity domain"/>
    <property type="match status" value="2"/>
</dbReference>
<evidence type="ECO:0000256" key="4">
    <source>
        <dbReference type="SAM" id="Coils"/>
    </source>
</evidence>
<keyword evidence="3" id="KW-0238">DNA-binding</keyword>
<keyword evidence="2" id="KW-0680">Restriction system</keyword>
<dbReference type="eggNOG" id="COG0732">
    <property type="taxonomic scope" value="Bacteria"/>
</dbReference>
<dbReference type="InterPro" id="IPR051212">
    <property type="entry name" value="Type-I_RE_S_subunit"/>
</dbReference>
<evidence type="ECO:0000313" key="6">
    <source>
        <dbReference type="EMBL" id="EXI88752.1"/>
    </source>
</evidence>
<feature type="domain" description="Type I restriction modification DNA specificity" evidence="5">
    <location>
        <begin position="203"/>
        <end position="333"/>
    </location>
</feature>
<dbReference type="STRING" id="1454004.AW11_02026"/>
<sequence length="379" mass="41630">MSEARTTGWTKGTLGEILPIKYGKSLPAKLRDSSGRFPVFGSSGRVGVHVQPLTNGPALIVGRKGTVGAVHFSTEPCWPIDTVYFSEGEQGQNLRYFKYLLDSLNLVQLDKSTAIPGLSRDDYNALNVRIAPPVEQERIVAEVEKQFSRLDEAVANLNRVKTNAQHFKRATIQAQTASNSFSTKIAGTVADIAVSLDNMREPVNKTERAKRVGTIPYLGANGQTGWIDEARFDEELVLVVEDETFVGRKLPFSYYFSGKCWVNNHTHVLRARSDAVLPKYLNLALSYYPFIPLTTGSTGRRKLTKAALMSAPIVVPDLATQHRIVAEVDRHLSIVREVESEVDANLKRAQVLRQAVLARAFAPPGATCAGQSEHVVATA</sequence>
<protein>
    <submittedName>
        <fullName evidence="6">EcoKI restriction-modification system protein HsdS</fullName>
    </submittedName>
</protein>
<evidence type="ECO:0000256" key="2">
    <source>
        <dbReference type="ARBA" id="ARBA00022747"/>
    </source>
</evidence>
<comment type="caution">
    <text evidence="6">The sequence shown here is derived from an EMBL/GenBank/DDBJ whole genome shotgun (WGS) entry which is preliminary data.</text>
</comment>
<dbReference type="PANTHER" id="PTHR43140:SF1">
    <property type="entry name" value="TYPE I RESTRICTION ENZYME ECOKI SPECIFICITY SUBUNIT"/>
    <property type="match status" value="1"/>
</dbReference>
<accession>A0A011QHF9</accession>
<evidence type="ECO:0000256" key="1">
    <source>
        <dbReference type="ARBA" id="ARBA00010923"/>
    </source>
</evidence>
<dbReference type="InterPro" id="IPR000055">
    <property type="entry name" value="Restrct_endonuc_typeI_TRD"/>
</dbReference>
<keyword evidence="7" id="KW-1185">Reference proteome</keyword>
<dbReference type="PATRIC" id="fig|1454004.3.peg.2094"/>
<proteinExistence type="inferred from homology"/>
<dbReference type="GO" id="GO:0009307">
    <property type="term" value="P:DNA restriction-modification system"/>
    <property type="evidence" value="ECO:0007669"/>
    <property type="project" value="UniProtKB-KW"/>
</dbReference>
<evidence type="ECO:0000313" key="7">
    <source>
        <dbReference type="Proteomes" id="UP000022141"/>
    </source>
</evidence>
<dbReference type="Proteomes" id="UP000022141">
    <property type="component" value="Unassembled WGS sequence"/>
</dbReference>
<feature type="coiled-coil region" evidence="4">
    <location>
        <begin position="140"/>
        <end position="170"/>
    </location>
</feature>
<name>A0A011QHF9_ACCRE</name>
<dbReference type="CDD" id="cd17262">
    <property type="entry name" value="RMtype1_S_Aco12261I-TRD2-CR2"/>
    <property type="match status" value="1"/>
</dbReference>
<dbReference type="EMBL" id="JEMY01000025">
    <property type="protein sequence ID" value="EXI88752.1"/>
    <property type="molecule type" value="Genomic_DNA"/>
</dbReference>